<accession>A0A4U7JHY8</accession>
<evidence type="ECO:0000259" key="6">
    <source>
        <dbReference type="PROSITE" id="PS50109"/>
    </source>
</evidence>
<feature type="domain" description="Histidine kinase" evidence="6">
    <location>
        <begin position="240"/>
        <end position="447"/>
    </location>
</feature>
<name>A0A4U7JHY8_9FIRM</name>
<keyword evidence="8" id="KW-1185">Reference proteome</keyword>
<keyword evidence="3" id="KW-0597">Phosphoprotein</keyword>
<sequence length="462" mass="52218">MFATFILLWVISILLIYANPKTTWAWWGSACFFLNGFGGVAVIFSDNIIPYVAKLNCIKLWKICCIIQCIADILHHYFATYAFMCFALYFTKFLGIKISTATKHFILFLLAMPSIGTFIIYPQFEPSYKLLSAWVVPYTIVANAILIISVIKEKECSERYHKVLVCICATPTTLILMWTSYLSVAMGIDRAWELNIYIILAQFIIFVTIAFKHGILGIRLRVERSNLDEAIDTTMSGMSIISHAIKNESATINLCVDTIRATANLDANTERKLNIIKNSSRNLSDFAQRINKFRIYDMDLEPHDLKSLVDKTITQVSPMLFNKDIKIINKCKENITVTVDSVHASEVLKNLIINSIEAIETNGIIRIESEYVNNKVCLSVIDNGIGIDPENIKKVLTPFYSTKKSNNNFGLGLSYCYRVMKCHKGNLKISSKVNQGTKMSLFFPAKRVFSLNSISVKAESNS</sequence>
<dbReference type="EMBL" id="CP061336">
    <property type="protein sequence ID" value="QNU67564.1"/>
    <property type="molecule type" value="Genomic_DNA"/>
</dbReference>
<comment type="catalytic activity">
    <reaction evidence="1">
        <text>ATP + protein L-histidine = ADP + protein N-phospho-L-histidine.</text>
        <dbReference type="EC" id="2.7.13.3"/>
    </reaction>
</comment>
<reference evidence="7 8" key="1">
    <citation type="submission" date="2020-09" db="EMBL/GenBank/DDBJ databases">
        <title>Characterization and genome sequencing of Ruminiclostridium sp. nov. MA18.</title>
        <authorList>
            <person name="Rettenmaier R."/>
            <person name="Kowollik M.-L."/>
            <person name="Liebl W."/>
            <person name="Zverlov V."/>
        </authorList>
    </citation>
    <scope>NUCLEOTIDE SEQUENCE [LARGE SCALE GENOMIC DNA]</scope>
    <source>
        <strain evidence="7 8">MA18</strain>
    </source>
</reference>
<evidence type="ECO:0000256" key="1">
    <source>
        <dbReference type="ARBA" id="ARBA00000085"/>
    </source>
</evidence>
<dbReference type="KEGG" id="rher:EHE19_003340"/>
<dbReference type="CDD" id="cd00075">
    <property type="entry name" value="HATPase"/>
    <property type="match status" value="1"/>
</dbReference>
<protein>
    <recommendedName>
        <fullName evidence="2">histidine kinase</fullName>
        <ecNumber evidence="2">2.7.13.3</ecNumber>
    </recommendedName>
</protein>
<dbReference type="PANTHER" id="PTHR43547:SF2">
    <property type="entry name" value="HYBRID SIGNAL TRANSDUCTION HISTIDINE KINASE C"/>
    <property type="match status" value="1"/>
</dbReference>
<dbReference type="SMART" id="SM00387">
    <property type="entry name" value="HATPase_c"/>
    <property type="match status" value="1"/>
</dbReference>
<dbReference type="InterPro" id="IPR003594">
    <property type="entry name" value="HATPase_dom"/>
</dbReference>
<keyword evidence="5" id="KW-0902">Two-component regulatory system</keyword>
<dbReference type="SUPFAM" id="SSF55874">
    <property type="entry name" value="ATPase domain of HSP90 chaperone/DNA topoisomerase II/histidine kinase"/>
    <property type="match status" value="1"/>
</dbReference>
<evidence type="ECO:0000256" key="2">
    <source>
        <dbReference type="ARBA" id="ARBA00012438"/>
    </source>
</evidence>
<dbReference type="InterPro" id="IPR005467">
    <property type="entry name" value="His_kinase_dom"/>
</dbReference>
<proteinExistence type="predicted"/>
<dbReference type="Pfam" id="PF02518">
    <property type="entry name" value="HATPase_c"/>
    <property type="match status" value="1"/>
</dbReference>
<evidence type="ECO:0000256" key="4">
    <source>
        <dbReference type="ARBA" id="ARBA00022777"/>
    </source>
</evidence>
<dbReference type="Gene3D" id="3.30.565.10">
    <property type="entry name" value="Histidine kinase-like ATPase, C-terminal domain"/>
    <property type="match status" value="1"/>
</dbReference>
<dbReference type="AlphaFoldDB" id="A0A4U7JHY8"/>
<dbReference type="PROSITE" id="PS50109">
    <property type="entry name" value="HIS_KIN"/>
    <property type="match status" value="1"/>
</dbReference>
<keyword evidence="4 7" id="KW-0418">Kinase</keyword>
<dbReference type="PANTHER" id="PTHR43547">
    <property type="entry name" value="TWO-COMPONENT HISTIDINE KINASE"/>
    <property type="match status" value="1"/>
</dbReference>
<dbReference type="OrthoDB" id="9797586at2"/>
<evidence type="ECO:0000313" key="7">
    <source>
        <dbReference type="EMBL" id="QNU67564.1"/>
    </source>
</evidence>
<dbReference type="RefSeq" id="WP_137697606.1">
    <property type="nucleotide sequence ID" value="NZ_CP061336.1"/>
</dbReference>
<evidence type="ECO:0000256" key="5">
    <source>
        <dbReference type="ARBA" id="ARBA00023012"/>
    </source>
</evidence>
<dbReference type="PRINTS" id="PR00344">
    <property type="entry name" value="BCTRLSENSOR"/>
</dbReference>
<keyword evidence="4 7" id="KW-0808">Transferase</keyword>
<dbReference type="EC" id="2.7.13.3" evidence="2"/>
<dbReference type="Proteomes" id="UP000306409">
    <property type="component" value="Chromosome"/>
</dbReference>
<evidence type="ECO:0000313" key="8">
    <source>
        <dbReference type="Proteomes" id="UP000306409"/>
    </source>
</evidence>
<dbReference type="GO" id="GO:0000155">
    <property type="term" value="F:phosphorelay sensor kinase activity"/>
    <property type="evidence" value="ECO:0007669"/>
    <property type="project" value="TreeGrafter"/>
</dbReference>
<dbReference type="InterPro" id="IPR004358">
    <property type="entry name" value="Sig_transdc_His_kin-like_C"/>
</dbReference>
<dbReference type="InterPro" id="IPR036890">
    <property type="entry name" value="HATPase_C_sf"/>
</dbReference>
<gene>
    <name evidence="7" type="ORF">EHE19_003340</name>
</gene>
<organism evidence="7 8">
    <name type="scientific">Ruminiclostridium herbifermentans</name>
    <dbReference type="NCBI Taxonomy" id="2488810"/>
    <lineage>
        <taxon>Bacteria</taxon>
        <taxon>Bacillati</taxon>
        <taxon>Bacillota</taxon>
        <taxon>Clostridia</taxon>
        <taxon>Eubacteriales</taxon>
        <taxon>Oscillospiraceae</taxon>
        <taxon>Ruminiclostridium</taxon>
    </lineage>
</organism>
<evidence type="ECO:0000256" key="3">
    <source>
        <dbReference type="ARBA" id="ARBA00022553"/>
    </source>
</evidence>